<organism evidence="2 3">
    <name type="scientific">Somion occarium</name>
    <dbReference type="NCBI Taxonomy" id="3059160"/>
    <lineage>
        <taxon>Eukaryota</taxon>
        <taxon>Fungi</taxon>
        <taxon>Dikarya</taxon>
        <taxon>Basidiomycota</taxon>
        <taxon>Agaricomycotina</taxon>
        <taxon>Agaricomycetes</taxon>
        <taxon>Polyporales</taxon>
        <taxon>Cerrenaceae</taxon>
        <taxon>Somion</taxon>
    </lineage>
</organism>
<dbReference type="Proteomes" id="UP001497453">
    <property type="component" value="Chromosome 3"/>
</dbReference>
<proteinExistence type="predicted"/>
<keyword evidence="3" id="KW-1185">Reference proteome</keyword>
<evidence type="ECO:0000313" key="2">
    <source>
        <dbReference type="EMBL" id="CAL1703101.1"/>
    </source>
</evidence>
<feature type="region of interest" description="Disordered" evidence="1">
    <location>
        <begin position="364"/>
        <end position="409"/>
    </location>
</feature>
<sequence>MGPHMVVYTHQHTVLPEALPSNPSATRSTRFSLSCALPGFCISPSAGSSTSCLSSSYNVCSSCDLLQSSTPHYPSWGNFSRDYPSPPLTGNALKHSVSLPDIDGGASMDYDAVQDVRPGQGTCDALDQAGPSSSYRDVASVAREPISPPLTVPMNSKELPDLDTSVAGLHPAFDAQSRSEFSPYDHDDTSSIDWHSDGTLLDWASPTSTLLDHSDLAASTSSGKTGFFDIHTFGSTPFRDLESEPPPGSLADPLSLIHHDSGRPLWQQPNGFEDAMDLDPLPLTPPSPHSDAFCLPPPQPSSIQASGVCSSLENHGFFPSSPSRRYHSSLPDFDSPDLGFMTPVPHSPRGPYLTLPDLEMADERFPPSSPLSPQIDLPSFPGSEAFDQPVTTISPSLLGPPPPSEEEGLGLFVRPSAVEPPLARSPSPDQDDFRFLDVQLDPLSSNLDNDEFLQLRALRNRALDAERAARLREEYLAERVESASHALLPSVLEEDGVLDDPQEKRARKHDLHVAMDLRAEARKARKREKQRSKEIGLLLELKMCEGGFSMLGFGDGPGDAKHLVASMVMKRRDTSRPLANRKAASSVRSSSKTSLSRSVSHEDLSEALMDIE</sequence>
<name>A0ABP1D5G4_9APHY</name>
<evidence type="ECO:0000256" key="1">
    <source>
        <dbReference type="SAM" id="MobiDB-lite"/>
    </source>
</evidence>
<feature type="compositionally biased region" description="Low complexity" evidence="1">
    <location>
        <begin position="582"/>
        <end position="598"/>
    </location>
</feature>
<accession>A0ABP1D5G4</accession>
<dbReference type="EMBL" id="OZ037946">
    <property type="protein sequence ID" value="CAL1703101.1"/>
    <property type="molecule type" value="Genomic_DNA"/>
</dbReference>
<feature type="region of interest" description="Disordered" evidence="1">
    <location>
        <begin position="571"/>
        <end position="612"/>
    </location>
</feature>
<protein>
    <submittedName>
        <fullName evidence="2">Uncharacterized protein</fullName>
    </submittedName>
</protein>
<evidence type="ECO:0000313" key="3">
    <source>
        <dbReference type="Proteomes" id="UP001497453"/>
    </source>
</evidence>
<reference evidence="3" key="1">
    <citation type="submission" date="2024-04" db="EMBL/GenBank/DDBJ databases">
        <authorList>
            <person name="Shaw F."/>
            <person name="Minotto A."/>
        </authorList>
    </citation>
    <scope>NUCLEOTIDE SEQUENCE [LARGE SCALE GENOMIC DNA]</scope>
</reference>
<gene>
    <name evidence="2" type="ORF">GFSPODELE1_LOCUS4401</name>
</gene>